<gene>
    <name evidence="1" type="ORF">M0L44_01635</name>
</gene>
<evidence type="ECO:0008006" key="3">
    <source>
        <dbReference type="Google" id="ProtNLM"/>
    </source>
</evidence>
<dbReference type="EMBL" id="JAMXMC010000001">
    <property type="protein sequence ID" value="MCO5975423.1"/>
    <property type="molecule type" value="Genomic_DNA"/>
</dbReference>
<dbReference type="RefSeq" id="WP_252767865.1">
    <property type="nucleotide sequence ID" value="NZ_JAMXMC010000001.1"/>
</dbReference>
<sequence>MTFSARVLLVLVLALLLLPLRASWAWAPLPTEAPAQEAPCVLHALQADGVDGAVAHAMPDSAGADHAANPLCHASAGACCLAVLPRGVEGVPRSQPIASVRYPRLTVPAPAFQGAPDERPPRRC</sequence>
<organism evidence="1 2">
    <name type="scientific">Ideonella oryzae</name>
    <dbReference type="NCBI Taxonomy" id="2937441"/>
    <lineage>
        <taxon>Bacteria</taxon>
        <taxon>Pseudomonadati</taxon>
        <taxon>Pseudomonadota</taxon>
        <taxon>Betaproteobacteria</taxon>
        <taxon>Burkholderiales</taxon>
        <taxon>Sphaerotilaceae</taxon>
        <taxon>Ideonella</taxon>
    </lineage>
</organism>
<accession>A0ABT1BGQ8</accession>
<name>A0ABT1BGQ8_9BURK</name>
<reference evidence="1 2" key="1">
    <citation type="submission" date="2022-06" db="EMBL/GenBank/DDBJ databases">
        <title>Ideonella sp. NS12-5 Genome sequencing and assembly.</title>
        <authorList>
            <person name="Jung Y."/>
        </authorList>
    </citation>
    <scope>NUCLEOTIDE SEQUENCE [LARGE SCALE GENOMIC DNA]</scope>
    <source>
        <strain evidence="1 2">NS12-5</strain>
    </source>
</reference>
<keyword evidence="2" id="KW-1185">Reference proteome</keyword>
<evidence type="ECO:0000313" key="1">
    <source>
        <dbReference type="EMBL" id="MCO5975423.1"/>
    </source>
</evidence>
<comment type="caution">
    <text evidence="1">The sequence shown here is derived from an EMBL/GenBank/DDBJ whole genome shotgun (WGS) entry which is preliminary data.</text>
</comment>
<proteinExistence type="predicted"/>
<protein>
    <recommendedName>
        <fullName evidence="3">DUF2946 domain-containing protein</fullName>
    </recommendedName>
</protein>
<evidence type="ECO:0000313" key="2">
    <source>
        <dbReference type="Proteomes" id="UP001204851"/>
    </source>
</evidence>
<dbReference type="Proteomes" id="UP001204851">
    <property type="component" value="Unassembled WGS sequence"/>
</dbReference>